<gene>
    <name evidence="1" type="ORF">AYBTSS11_LOCUS4322</name>
</gene>
<dbReference type="Proteomes" id="UP001189624">
    <property type="component" value="Chromosome 2"/>
</dbReference>
<dbReference type="Pfam" id="PF10294">
    <property type="entry name" value="Methyltransf_16"/>
    <property type="match status" value="1"/>
</dbReference>
<evidence type="ECO:0000313" key="1">
    <source>
        <dbReference type="EMBL" id="CAJ1928828.1"/>
    </source>
</evidence>
<dbReference type="Gramene" id="rna-AYBTSS11_LOCUS4322">
    <property type="protein sequence ID" value="CAJ1928828.1"/>
    <property type="gene ID" value="gene-AYBTSS11_LOCUS4322"/>
</dbReference>
<accession>A0AA86S0A1</accession>
<proteinExistence type="predicted"/>
<dbReference type="InterPro" id="IPR029063">
    <property type="entry name" value="SAM-dependent_MTases_sf"/>
</dbReference>
<sequence length="128" mass="13622">MCARSKGSSAHGFMAVELDVRGNGVLELGAGAGLKGFTAAMLGTTHVLLTDIQPLIPLLSGKASKRRRRRDAHAGARWGFLLRSETDVGAVPTAKSRMLLPHQGLGGLIYPFLSSATQLSWSRIIDLL</sequence>
<keyword evidence="2" id="KW-1185">Reference proteome</keyword>
<reference evidence="1" key="1">
    <citation type="submission" date="2023-10" db="EMBL/GenBank/DDBJ databases">
        <authorList>
            <person name="Domelevo Entfellner J.-B."/>
        </authorList>
    </citation>
    <scope>NUCLEOTIDE SEQUENCE</scope>
</reference>
<protein>
    <submittedName>
        <fullName evidence="1">Uncharacterized protein</fullName>
    </submittedName>
</protein>
<organism evidence="1 2">
    <name type="scientific">Sphenostylis stenocarpa</name>
    <dbReference type="NCBI Taxonomy" id="92480"/>
    <lineage>
        <taxon>Eukaryota</taxon>
        <taxon>Viridiplantae</taxon>
        <taxon>Streptophyta</taxon>
        <taxon>Embryophyta</taxon>
        <taxon>Tracheophyta</taxon>
        <taxon>Spermatophyta</taxon>
        <taxon>Magnoliopsida</taxon>
        <taxon>eudicotyledons</taxon>
        <taxon>Gunneridae</taxon>
        <taxon>Pentapetalae</taxon>
        <taxon>rosids</taxon>
        <taxon>fabids</taxon>
        <taxon>Fabales</taxon>
        <taxon>Fabaceae</taxon>
        <taxon>Papilionoideae</taxon>
        <taxon>50 kb inversion clade</taxon>
        <taxon>NPAAA clade</taxon>
        <taxon>indigoferoid/millettioid clade</taxon>
        <taxon>Phaseoleae</taxon>
        <taxon>Sphenostylis</taxon>
    </lineage>
</organism>
<dbReference type="AlphaFoldDB" id="A0AA86S0A1"/>
<dbReference type="Gene3D" id="3.40.50.150">
    <property type="entry name" value="Vaccinia Virus protein VP39"/>
    <property type="match status" value="1"/>
</dbReference>
<dbReference type="EMBL" id="OY731399">
    <property type="protein sequence ID" value="CAJ1928828.1"/>
    <property type="molecule type" value="Genomic_DNA"/>
</dbReference>
<evidence type="ECO:0000313" key="2">
    <source>
        <dbReference type="Proteomes" id="UP001189624"/>
    </source>
</evidence>
<name>A0AA86S0A1_9FABA</name>
<dbReference type="InterPro" id="IPR019410">
    <property type="entry name" value="Methyltransf_16"/>
</dbReference>
<dbReference type="SUPFAM" id="SSF53335">
    <property type="entry name" value="S-adenosyl-L-methionine-dependent methyltransferases"/>
    <property type="match status" value="1"/>
</dbReference>